<keyword evidence="3" id="KW-1185">Reference proteome</keyword>
<dbReference type="PANTHER" id="PTHR28094:SF1">
    <property type="entry name" value="MEIOTICALLY UP-REGULATED GENE 113 PROTEIN"/>
    <property type="match status" value="1"/>
</dbReference>
<evidence type="ECO:0000313" key="3">
    <source>
        <dbReference type="Proteomes" id="UP000315783"/>
    </source>
</evidence>
<dbReference type="Proteomes" id="UP000315783">
    <property type="component" value="Unassembled WGS sequence"/>
</dbReference>
<dbReference type="InterPro" id="IPR018306">
    <property type="entry name" value="Phage_T5_Orf172_DNA-bd"/>
</dbReference>
<feature type="domain" description="Bacteriophage T5 Orf172 DNA-binding" evidence="1">
    <location>
        <begin position="148"/>
        <end position="228"/>
    </location>
</feature>
<protein>
    <recommendedName>
        <fullName evidence="1">Bacteriophage T5 Orf172 DNA-binding domain-containing protein</fullName>
    </recommendedName>
</protein>
<name>A0A545UMR7_9HYPO</name>
<dbReference type="AlphaFoldDB" id="A0A545UMR7"/>
<gene>
    <name evidence="2" type="ORF">IF1G_10494</name>
</gene>
<proteinExistence type="predicted"/>
<dbReference type="OrthoDB" id="3511049at2759"/>
<organism evidence="2 3">
    <name type="scientific">Cordyceps javanica</name>
    <dbReference type="NCBI Taxonomy" id="43265"/>
    <lineage>
        <taxon>Eukaryota</taxon>
        <taxon>Fungi</taxon>
        <taxon>Dikarya</taxon>
        <taxon>Ascomycota</taxon>
        <taxon>Pezizomycotina</taxon>
        <taxon>Sordariomycetes</taxon>
        <taxon>Hypocreomycetidae</taxon>
        <taxon>Hypocreales</taxon>
        <taxon>Cordycipitaceae</taxon>
        <taxon>Cordyceps</taxon>
    </lineage>
</organism>
<dbReference type="Pfam" id="PF10544">
    <property type="entry name" value="T5orf172"/>
    <property type="match status" value="1"/>
</dbReference>
<evidence type="ECO:0000313" key="2">
    <source>
        <dbReference type="EMBL" id="TQV90751.1"/>
    </source>
</evidence>
<reference evidence="2 3" key="1">
    <citation type="journal article" date="2019" name="Appl. Microbiol. Biotechnol.">
        <title>Genome sequence of Isaria javanica and comparative genome analysis insights into family S53 peptidase evolution in fungal entomopathogens.</title>
        <authorList>
            <person name="Lin R."/>
            <person name="Zhang X."/>
            <person name="Xin B."/>
            <person name="Zou M."/>
            <person name="Gao Y."/>
            <person name="Qin F."/>
            <person name="Hu Q."/>
            <person name="Xie B."/>
            <person name="Cheng X."/>
        </authorList>
    </citation>
    <scope>NUCLEOTIDE SEQUENCE [LARGE SCALE GENOMIC DNA]</scope>
    <source>
        <strain evidence="2 3">IJ1G</strain>
    </source>
</reference>
<dbReference type="InterPro" id="IPR053006">
    <property type="entry name" value="Meiosis_regulatory"/>
</dbReference>
<comment type="caution">
    <text evidence="2">The sequence shown here is derived from an EMBL/GenBank/DDBJ whole genome shotgun (WGS) entry which is preliminary data.</text>
</comment>
<evidence type="ECO:0000259" key="1">
    <source>
        <dbReference type="Pfam" id="PF10544"/>
    </source>
</evidence>
<sequence length="236" mass="27542">MVQSALEPTEEDETISFLAEALQYHTLCHLHRAWPDRQQDNWKSRIQRFRETCEDELDASNNEKSVSQATTEDLFDQGKTCITSTKAKDSQRPRRLLGHMEFETSGFAIIGRGDMTDEDKLVADEMRDIACEPLNTEDDKSKNEVYDGFIYLYKVPGNDHLVKIGFTTDSVDAHSRERVPHAHRVERLVHAEPMERRVRHYCERCTAQHVECFEAEVDEAAAMMDKWSRWMRTRPY</sequence>
<dbReference type="STRING" id="43265.A0A545UMR7"/>
<accession>A0A545UMR7</accession>
<dbReference type="EMBL" id="SPUK01000023">
    <property type="protein sequence ID" value="TQV90751.1"/>
    <property type="molecule type" value="Genomic_DNA"/>
</dbReference>
<dbReference type="PANTHER" id="PTHR28094">
    <property type="entry name" value="MEIOTICALLY UP-REGULATED GENE 113 PROTEIN"/>
    <property type="match status" value="1"/>
</dbReference>